<name>A0A1I2DHT3_9BACT</name>
<evidence type="ECO:0000256" key="2">
    <source>
        <dbReference type="ARBA" id="ARBA00008639"/>
    </source>
</evidence>
<feature type="active site" description="Nucleophile" evidence="4">
    <location>
        <position position="65"/>
    </location>
</feature>
<evidence type="ECO:0000313" key="7">
    <source>
        <dbReference type="EMBL" id="SFE80066.1"/>
    </source>
</evidence>
<dbReference type="InterPro" id="IPR001926">
    <property type="entry name" value="TrpB-like_PALP"/>
</dbReference>
<dbReference type="InterPro" id="IPR036052">
    <property type="entry name" value="TrpB-like_PALP_sf"/>
</dbReference>
<proteinExistence type="inferred from homology"/>
<gene>
    <name evidence="7" type="ORF">SAMN04488541_100725</name>
</gene>
<feature type="modified residue" description="N6-(pyridoxal phosphate)lysine" evidence="5">
    <location>
        <position position="38"/>
    </location>
</feature>
<dbReference type="EMBL" id="FONY01000007">
    <property type="protein sequence ID" value="SFE80066.1"/>
    <property type="molecule type" value="Genomic_DNA"/>
</dbReference>
<dbReference type="OrthoDB" id="9801249at2"/>
<dbReference type="AlphaFoldDB" id="A0A1I2DHT3"/>
<dbReference type="PIRSF" id="PIRSF006278">
    <property type="entry name" value="ACCD_DCysDesulf"/>
    <property type="match status" value="1"/>
</dbReference>
<dbReference type="STRING" id="1003.SAMN04488541_100725"/>
<protein>
    <submittedName>
        <fullName evidence="7">1-aminocyclopropane-1-carboxylate deaminase</fullName>
    </submittedName>
</protein>
<evidence type="ECO:0000256" key="1">
    <source>
        <dbReference type="ARBA" id="ARBA00001933"/>
    </source>
</evidence>
<evidence type="ECO:0000256" key="3">
    <source>
        <dbReference type="ARBA" id="ARBA00022898"/>
    </source>
</evidence>
<dbReference type="Gene3D" id="3.40.50.1100">
    <property type="match status" value="2"/>
</dbReference>
<keyword evidence="8" id="KW-1185">Reference proteome</keyword>
<dbReference type="PANTHER" id="PTHR43780:SF2">
    <property type="entry name" value="1-AMINOCYCLOPROPANE-1-CARBOXYLATE DEAMINASE-RELATED"/>
    <property type="match status" value="1"/>
</dbReference>
<comment type="similarity">
    <text evidence="2">Belongs to the ACC deaminase/D-cysteine desulfhydrase family.</text>
</comment>
<dbReference type="Proteomes" id="UP000199513">
    <property type="component" value="Unassembled WGS sequence"/>
</dbReference>
<keyword evidence="3 5" id="KW-0663">Pyridoxal phosphate</keyword>
<evidence type="ECO:0000256" key="4">
    <source>
        <dbReference type="PIRSR" id="PIRSR006278-1"/>
    </source>
</evidence>
<evidence type="ECO:0000259" key="6">
    <source>
        <dbReference type="Pfam" id="PF00291"/>
    </source>
</evidence>
<sequence>MFTPAPIQEIKDELLEKHQVRLLVKREDLIHPLIKGNKWYKLKYNLENARKQGFTKILTFGGAFSNHIYATASAGYLLGFQSIGIIRGEEHLPLNPVLSHAVSCGMEISYLDRATYRKKNEAQIINHLKEKFGDFYLVPEGGTNPWAVKGTEEILKNVDVAYNYVCCACGTGGTLAGLVAGASDDVQKIGFAVLKGDFLQKDVENLLQEAIKQQLIVDKLYLNWHVNNDYHFGGYAKVTTVLQDFVKDFSQKYPISIEPIYTGKLFYGIFDLISKGFFQKNSTVLAIHSGGVYS</sequence>
<organism evidence="7 8">
    <name type="scientific">Thermoflexibacter ruber</name>
    <dbReference type="NCBI Taxonomy" id="1003"/>
    <lineage>
        <taxon>Bacteria</taxon>
        <taxon>Pseudomonadati</taxon>
        <taxon>Bacteroidota</taxon>
        <taxon>Cytophagia</taxon>
        <taxon>Cytophagales</taxon>
        <taxon>Thermoflexibacteraceae</taxon>
        <taxon>Thermoflexibacter</taxon>
    </lineage>
</organism>
<dbReference type="SUPFAM" id="SSF53686">
    <property type="entry name" value="Tryptophan synthase beta subunit-like PLP-dependent enzymes"/>
    <property type="match status" value="1"/>
</dbReference>
<dbReference type="RefSeq" id="WP_091541332.1">
    <property type="nucleotide sequence ID" value="NZ_FONY01000007.1"/>
</dbReference>
<accession>A0A1I2DHT3</accession>
<dbReference type="Pfam" id="PF00291">
    <property type="entry name" value="PALP"/>
    <property type="match status" value="1"/>
</dbReference>
<dbReference type="GO" id="GO:0019148">
    <property type="term" value="F:D-cysteine desulfhydrase activity"/>
    <property type="evidence" value="ECO:0007669"/>
    <property type="project" value="TreeGrafter"/>
</dbReference>
<comment type="cofactor">
    <cofactor evidence="1">
        <name>pyridoxal 5'-phosphate</name>
        <dbReference type="ChEBI" id="CHEBI:597326"/>
    </cofactor>
</comment>
<feature type="domain" description="Tryptophan synthase beta chain-like PALP" evidence="6">
    <location>
        <begin position="13"/>
        <end position="290"/>
    </location>
</feature>
<evidence type="ECO:0000313" key="8">
    <source>
        <dbReference type="Proteomes" id="UP000199513"/>
    </source>
</evidence>
<evidence type="ECO:0000256" key="5">
    <source>
        <dbReference type="PIRSR" id="PIRSR006278-2"/>
    </source>
</evidence>
<dbReference type="InterPro" id="IPR027278">
    <property type="entry name" value="ACCD_DCysDesulf"/>
</dbReference>
<reference evidence="7 8" key="1">
    <citation type="submission" date="2016-10" db="EMBL/GenBank/DDBJ databases">
        <authorList>
            <person name="de Groot N.N."/>
        </authorList>
    </citation>
    <scope>NUCLEOTIDE SEQUENCE [LARGE SCALE GENOMIC DNA]</scope>
    <source>
        <strain>GEY</strain>
        <strain evidence="8">DSM 9560</strain>
    </source>
</reference>
<dbReference type="PANTHER" id="PTHR43780">
    <property type="entry name" value="1-AMINOCYCLOPROPANE-1-CARBOXYLATE DEAMINASE-RELATED"/>
    <property type="match status" value="1"/>
</dbReference>